<dbReference type="Proteomes" id="UP000184339">
    <property type="component" value="Unassembled WGS sequence"/>
</dbReference>
<dbReference type="AlphaFoldDB" id="A0A1M7P3Y7"/>
<feature type="domain" description="N-acetyltransferase" evidence="1">
    <location>
        <begin position="75"/>
        <end position="212"/>
    </location>
</feature>
<dbReference type="STRING" id="551987.SAMN05192549_104365"/>
<dbReference type="EMBL" id="FRCX01000004">
    <property type="protein sequence ID" value="SHN10942.1"/>
    <property type="molecule type" value="Genomic_DNA"/>
</dbReference>
<keyword evidence="3" id="KW-1185">Reference proteome</keyword>
<protein>
    <submittedName>
        <fullName evidence="2">FR47-like protein</fullName>
    </submittedName>
</protein>
<dbReference type="InterPro" id="IPR016181">
    <property type="entry name" value="Acyl_CoA_acyltransferase"/>
</dbReference>
<dbReference type="RefSeq" id="WP_229255670.1">
    <property type="nucleotide sequence ID" value="NZ_FRCX01000004.1"/>
</dbReference>
<name>A0A1M7P3Y7_9BURK</name>
<evidence type="ECO:0000259" key="1">
    <source>
        <dbReference type="PROSITE" id="PS51186"/>
    </source>
</evidence>
<dbReference type="Pfam" id="PF08445">
    <property type="entry name" value="FR47"/>
    <property type="match status" value="1"/>
</dbReference>
<accession>A0A1M7P3Y7</accession>
<dbReference type="Gene3D" id="3.40.630.30">
    <property type="match status" value="1"/>
</dbReference>
<dbReference type="GO" id="GO:0016747">
    <property type="term" value="F:acyltransferase activity, transferring groups other than amino-acyl groups"/>
    <property type="evidence" value="ECO:0007669"/>
    <property type="project" value="InterPro"/>
</dbReference>
<dbReference type="InterPro" id="IPR000182">
    <property type="entry name" value="GNAT_dom"/>
</dbReference>
<evidence type="ECO:0000313" key="2">
    <source>
        <dbReference type="EMBL" id="SHN10942.1"/>
    </source>
</evidence>
<dbReference type="PROSITE" id="PS51186">
    <property type="entry name" value="GNAT"/>
    <property type="match status" value="1"/>
</dbReference>
<dbReference type="InterPro" id="IPR013653">
    <property type="entry name" value="GCN5-like_dom"/>
</dbReference>
<evidence type="ECO:0000313" key="3">
    <source>
        <dbReference type="Proteomes" id="UP000184339"/>
    </source>
</evidence>
<dbReference type="SUPFAM" id="SSF55729">
    <property type="entry name" value="Acyl-CoA N-acyltransferases (Nat)"/>
    <property type="match status" value="1"/>
</dbReference>
<gene>
    <name evidence="2" type="ORF">SAMN05192549_104365</name>
</gene>
<proteinExistence type="predicted"/>
<organism evidence="2 3">
    <name type="scientific">Duganella sacchari</name>
    <dbReference type="NCBI Taxonomy" id="551987"/>
    <lineage>
        <taxon>Bacteria</taxon>
        <taxon>Pseudomonadati</taxon>
        <taxon>Pseudomonadota</taxon>
        <taxon>Betaproteobacteria</taxon>
        <taxon>Burkholderiales</taxon>
        <taxon>Oxalobacteraceae</taxon>
        <taxon>Telluria group</taxon>
        <taxon>Duganella</taxon>
    </lineage>
</organism>
<sequence>MKTIDPATAERWLIGWTLSRGVPMPQPCEGGLVVEVGLPTQLRRYVFADAGPALQACADRIHEPFIFLKAAVEPDILRQALPARWHVEAPGYLMLGPSEPPHRTATPSGYQVVVDAQPNGHLVRVMHESQEQAASGRMTLHQGCAVFDQIETAESHRRRGLGSVVMQALDTIAAKAGASERLLVATEDGRALYTRLGWQVIAPWSTAVLPEA</sequence>
<reference evidence="3" key="1">
    <citation type="submission" date="2016-11" db="EMBL/GenBank/DDBJ databases">
        <authorList>
            <person name="Varghese N."/>
            <person name="Submissions S."/>
        </authorList>
    </citation>
    <scope>NUCLEOTIDE SEQUENCE [LARGE SCALE GENOMIC DNA]</scope>
    <source>
        <strain evidence="3">Sac-22</strain>
    </source>
</reference>